<keyword evidence="10" id="KW-1185">Reference proteome</keyword>
<dbReference type="AlphaFoldDB" id="A0A915EMA2"/>
<reference evidence="11" key="1">
    <citation type="submission" date="2022-11" db="UniProtKB">
        <authorList>
            <consortium name="WormBaseParasite"/>
        </authorList>
    </citation>
    <scope>IDENTIFICATION</scope>
</reference>
<dbReference type="Proteomes" id="UP000887574">
    <property type="component" value="Unplaced"/>
</dbReference>
<dbReference type="WBParaSite" id="jg8312">
    <property type="protein sequence ID" value="jg8312"/>
    <property type="gene ID" value="jg8312"/>
</dbReference>
<dbReference type="PRINTS" id="PR00786">
    <property type="entry name" value="NEPRILYSIN"/>
</dbReference>
<protein>
    <submittedName>
        <fullName evidence="11">Uncharacterized protein</fullName>
    </submittedName>
</protein>
<evidence type="ECO:0000259" key="9">
    <source>
        <dbReference type="Pfam" id="PF05649"/>
    </source>
</evidence>
<dbReference type="InterPro" id="IPR018497">
    <property type="entry name" value="Peptidase_M13_C"/>
</dbReference>
<dbReference type="GO" id="GO:0004222">
    <property type="term" value="F:metalloendopeptidase activity"/>
    <property type="evidence" value="ECO:0007669"/>
    <property type="project" value="InterPro"/>
</dbReference>
<sequence length="501" mass="57396">MLKRYAVVAQEKVDEKSLASYVNKLMALEVMLARAPYSTEDTVRRNFSRWDNMKTLKQANQDYGFVNWITFFDKISNYTDLASIRQGQLSRYTAYFVEDGPLKQLNQDISDATKFDRNLLVNYFFFRLLVQNSKFIPKSQSSSSYVKMVQSPGFDLGMQTHLRRDRSRPDPFDGDDEETRMACARQTMEMMTFANARVFTELLYPTLEHRQNIRKATNKLVQSIRHSYRGMMDELNWLDDSSRKGASAKVDDMQTYETLIISKQDDTYFTALDKLIVYNQQQQYKQLLSSVDRSYFVGPPSTVNAWYAPEFNSITFPEGILREPWFNPNWPASINYGGLGVVAGHEVSHAFDDGGVQWTSLGVDEYSGFQVLDASKYTPNKVNGDNTQGENIADNAGIHASFRAYRNHIALNGPDPQLPDRTFGQITHDQLFFLSFAQTWCQAPPTDDQLFQQILVDPHAPSYNRVFGTVQNYPAFRSAFNCPVGTAYAPKEHCHVWTPVN</sequence>
<comment type="similarity">
    <text evidence="2">Belongs to the peptidase M13 family.</text>
</comment>
<dbReference type="GO" id="GO:0016485">
    <property type="term" value="P:protein processing"/>
    <property type="evidence" value="ECO:0007669"/>
    <property type="project" value="TreeGrafter"/>
</dbReference>
<dbReference type="Pfam" id="PF05649">
    <property type="entry name" value="Peptidase_M13_N"/>
    <property type="match status" value="1"/>
</dbReference>
<proteinExistence type="inferred from homology"/>
<dbReference type="GO" id="GO:0005886">
    <property type="term" value="C:plasma membrane"/>
    <property type="evidence" value="ECO:0007669"/>
    <property type="project" value="TreeGrafter"/>
</dbReference>
<evidence type="ECO:0000256" key="1">
    <source>
        <dbReference type="ARBA" id="ARBA00001947"/>
    </source>
</evidence>
<evidence type="ECO:0000313" key="10">
    <source>
        <dbReference type="Proteomes" id="UP000887574"/>
    </source>
</evidence>
<dbReference type="Gene3D" id="3.40.390.10">
    <property type="entry name" value="Collagenase (Catalytic Domain)"/>
    <property type="match status" value="1"/>
</dbReference>
<keyword evidence="5" id="KW-0378">Hydrolase</keyword>
<keyword evidence="3" id="KW-0645">Protease</keyword>
<dbReference type="GO" id="GO:0046872">
    <property type="term" value="F:metal ion binding"/>
    <property type="evidence" value="ECO:0007669"/>
    <property type="project" value="UniProtKB-KW"/>
</dbReference>
<keyword evidence="4" id="KW-0479">Metal-binding</keyword>
<evidence type="ECO:0000256" key="5">
    <source>
        <dbReference type="ARBA" id="ARBA00022801"/>
    </source>
</evidence>
<dbReference type="InterPro" id="IPR000718">
    <property type="entry name" value="Peptidase_M13"/>
</dbReference>
<evidence type="ECO:0000256" key="4">
    <source>
        <dbReference type="ARBA" id="ARBA00022723"/>
    </source>
</evidence>
<feature type="domain" description="Peptidase M13 C-terminal" evidence="8">
    <location>
        <begin position="363"/>
        <end position="496"/>
    </location>
</feature>
<accession>A0A915EMA2</accession>
<dbReference type="PROSITE" id="PS51885">
    <property type="entry name" value="NEPRILYSIN"/>
    <property type="match status" value="1"/>
</dbReference>
<dbReference type="PANTHER" id="PTHR11733:SF240">
    <property type="entry name" value="GH14155P-RELATED"/>
    <property type="match status" value="1"/>
</dbReference>
<name>A0A915EMA2_9BILA</name>
<dbReference type="InterPro" id="IPR024079">
    <property type="entry name" value="MetalloPept_cat_dom_sf"/>
</dbReference>
<dbReference type="SUPFAM" id="SSF55486">
    <property type="entry name" value="Metalloproteases ('zincins'), catalytic domain"/>
    <property type="match status" value="1"/>
</dbReference>
<keyword evidence="6" id="KW-0862">Zinc</keyword>
<dbReference type="CDD" id="cd08662">
    <property type="entry name" value="M13"/>
    <property type="match status" value="1"/>
</dbReference>
<organism evidence="10 11">
    <name type="scientific">Ditylenchus dipsaci</name>
    <dbReference type="NCBI Taxonomy" id="166011"/>
    <lineage>
        <taxon>Eukaryota</taxon>
        <taxon>Metazoa</taxon>
        <taxon>Ecdysozoa</taxon>
        <taxon>Nematoda</taxon>
        <taxon>Chromadorea</taxon>
        <taxon>Rhabditida</taxon>
        <taxon>Tylenchina</taxon>
        <taxon>Tylenchomorpha</taxon>
        <taxon>Sphaerularioidea</taxon>
        <taxon>Anguinidae</taxon>
        <taxon>Anguininae</taxon>
        <taxon>Ditylenchus</taxon>
    </lineage>
</organism>
<feature type="domain" description="Peptidase M13 C-terminal" evidence="8">
    <location>
        <begin position="304"/>
        <end position="360"/>
    </location>
</feature>
<dbReference type="Pfam" id="PF01431">
    <property type="entry name" value="Peptidase_M13"/>
    <property type="match status" value="2"/>
</dbReference>
<dbReference type="InterPro" id="IPR008753">
    <property type="entry name" value="Peptidase_M13_N"/>
</dbReference>
<comment type="cofactor">
    <cofactor evidence="1">
        <name>Zn(2+)</name>
        <dbReference type="ChEBI" id="CHEBI:29105"/>
    </cofactor>
</comment>
<keyword evidence="7" id="KW-0482">Metalloprotease</keyword>
<feature type="domain" description="Peptidase M13 N-terminal" evidence="9">
    <location>
        <begin position="14"/>
        <end position="254"/>
    </location>
</feature>
<evidence type="ECO:0000256" key="2">
    <source>
        <dbReference type="ARBA" id="ARBA00007357"/>
    </source>
</evidence>
<evidence type="ECO:0000259" key="8">
    <source>
        <dbReference type="Pfam" id="PF01431"/>
    </source>
</evidence>
<evidence type="ECO:0000256" key="6">
    <source>
        <dbReference type="ARBA" id="ARBA00022833"/>
    </source>
</evidence>
<evidence type="ECO:0000256" key="7">
    <source>
        <dbReference type="ARBA" id="ARBA00023049"/>
    </source>
</evidence>
<dbReference type="PANTHER" id="PTHR11733">
    <property type="entry name" value="ZINC METALLOPROTEASE FAMILY M13 NEPRILYSIN-RELATED"/>
    <property type="match status" value="1"/>
</dbReference>
<evidence type="ECO:0000256" key="3">
    <source>
        <dbReference type="ARBA" id="ARBA00022670"/>
    </source>
</evidence>
<evidence type="ECO:0000313" key="11">
    <source>
        <dbReference type="WBParaSite" id="jg8312"/>
    </source>
</evidence>